<dbReference type="CDD" id="cd12108">
    <property type="entry name" value="Hr-like"/>
    <property type="match status" value="1"/>
</dbReference>
<protein>
    <submittedName>
        <fullName evidence="2">Hemerythrin HHE cation binding domain-containing protein</fullName>
    </submittedName>
</protein>
<gene>
    <name evidence="2" type="ORF">CLV70_104369</name>
</gene>
<keyword evidence="3" id="KW-1185">Reference proteome</keyword>
<dbReference type="RefSeq" id="WP_106126414.1">
    <property type="nucleotide sequence ID" value="NZ_PVZG01000004.1"/>
</dbReference>
<sequence>MIESKAVIETRIVHEMHRMGTTMLATAARNPSADTVRVDELRVFLEKNLRHHHESEDDLLWPMIERIAPGTAAPLADLSGEHAELDKALDRLAEAPLGSDELAGAAELVRVIVHRHLDHEEPVLLPALRDHVTAEAWDEFATRVMATAPTEAAYLNIGFFARLATPAEFTILTAGLPEPVRPLVPAMRQQAEEAFTALGAL</sequence>
<evidence type="ECO:0000313" key="2">
    <source>
        <dbReference type="EMBL" id="PRY30817.1"/>
    </source>
</evidence>
<comment type="caution">
    <text evidence="2">The sequence shown here is derived from an EMBL/GenBank/DDBJ whole genome shotgun (WGS) entry which is preliminary data.</text>
</comment>
<proteinExistence type="predicted"/>
<name>A0A2T0SBL8_9ACTN</name>
<evidence type="ECO:0000313" key="3">
    <source>
        <dbReference type="Proteomes" id="UP000239209"/>
    </source>
</evidence>
<accession>A0A2T0SBL8</accession>
<dbReference type="InterPro" id="IPR012312">
    <property type="entry name" value="Hemerythrin-like"/>
</dbReference>
<evidence type="ECO:0000259" key="1">
    <source>
        <dbReference type="Pfam" id="PF01814"/>
    </source>
</evidence>
<dbReference type="Proteomes" id="UP000239209">
    <property type="component" value="Unassembled WGS sequence"/>
</dbReference>
<reference evidence="2 3" key="1">
    <citation type="submission" date="2018-03" db="EMBL/GenBank/DDBJ databases">
        <title>Genomic Encyclopedia of Archaeal and Bacterial Type Strains, Phase II (KMG-II): from individual species to whole genera.</title>
        <authorList>
            <person name="Goeker M."/>
        </authorList>
    </citation>
    <scope>NUCLEOTIDE SEQUENCE [LARGE SCALE GENOMIC DNA]</scope>
    <source>
        <strain evidence="2 3">DSM 45348</strain>
    </source>
</reference>
<dbReference type="Pfam" id="PF01814">
    <property type="entry name" value="Hemerythrin"/>
    <property type="match status" value="1"/>
</dbReference>
<organism evidence="2 3">
    <name type="scientific">Pseudosporangium ferrugineum</name>
    <dbReference type="NCBI Taxonomy" id="439699"/>
    <lineage>
        <taxon>Bacteria</taxon>
        <taxon>Bacillati</taxon>
        <taxon>Actinomycetota</taxon>
        <taxon>Actinomycetes</taxon>
        <taxon>Micromonosporales</taxon>
        <taxon>Micromonosporaceae</taxon>
        <taxon>Pseudosporangium</taxon>
    </lineage>
</organism>
<dbReference type="AlphaFoldDB" id="A0A2T0SBL8"/>
<dbReference type="EMBL" id="PVZG01000004">
    <property type="protein sequence ID" value="PRY30817.1"/>
    <property type="molecule type" value="Genomic_DNA"/>
</dbReference>
<dbReference type="OrthoDB" id="5197650at2"/>
<dbReference type="Gene3D" id="1.20.120.520">
    <property type="entry name" value="nmb1532 protein domain like"/>
    <property type="match status" value="1"/>
</dbReference>
<feature type="domain" description="Hemerythrin-like" evidence="1">
    <location>
        <begin position="12"/>
        <end position="128"/>
    </location>
</feature>